<dbReference type="RefSeq" id="WP_155431616.1">
    <property type="nucleotide sequence ID" value="NZ_WNJO01000006.1"/>
</dbReference>
<dbReference type="Proteomes" id="UP000466388">
    <property type="component" value="Unassembled WGS sequence"/>
</dbReference>
<evidence type="ECO:0000313" key="4">
    <source>
        <dbReference type="EMBL" id="MTV82346.1"/>
    </source>
</evidence>
<keyword evidence="5" id="KW-1185">Reference proteome</keyword>
<dbReference type="CDD" id="cd04949">
    <property type="entry name" value="GT4_GtfA-like"/>
    <property type="match status" value="1"/>
</dbReference>
<proteinExistence type="predicted"/>
<evidence type="ECO:0000256" key="1">
    <source>
        <dbReference type="ARBA" id="ARBA00022676"/>
    </source>
</evidence>
<dbReference type="EMBL" id="WNJO01000006">
    <property type="protein sequence ID" value="MTV82346.1"/>
    <property type="molecule type" value="Genomic_DNA"/>
</dbReference>
<evidence type="ECO:0000256" key="2">
    <source>
        <dbReference type="ARBA" id="ARBA00022679"/>
    </source>
</evidence>
<keyword evidence="1" id="KW-0328">Glycosyltransferase</keyword>
<evidence type="ECO:0000313" key="5">
    <source>
        <dbReference type="Proteomes" id="UP000466388"/>
    </source>
</evidence>
<dbReference type="PANTHER" id="PTHR12526:SF629">
    <property type="entry name" value="TEICHURONIC ACID BIOSYNTHESIS GLYCOSYLTRANSFERASE TUAH-RELATED"/>
    <property type="match status" value="1"/>
</dbReference>
<dbReference type="InterPro" id="IPR001296">
    <property type="entry name" value="Glyco_trans_1"/>
</dbReference>
<dbReference type="Pfam" id="PF00534">
    <property type="entry name" value="Glycos_transf_1"/>
    <property type="match status" value="1"/>
</dbReference>
<protein>
    <submittedName>
        <fullName evidence="4">Glycosyltransferase</fullName>
    </submittedName>
</protein>
<comment type="caution">
    <text evidence="4">The sequence shown here is derived from an EMBL/GenBank/DDBJ whole genome shotgun (WGS) entry which is preliminary data.</text>
</comment>
<gene>
    <name evidence="4" type="ORF">GM612_06725</name>
</gene>
<dbReference type="Gene3D" id="3.40.50.2000">
    <property type="entry name" value="Glycogen Phosphorylase B"/>
    <property type="match status" value="3"/>
</dbReference>
<dbReference type="AlphaFoldDB" id="A0A7X2XVF3"/>
<sequence length="534" mass="60526">MIFFINATMQKQKSGIEHAELKRFELFNAHHVDSRFLIRDWDPALHDNTKLAGIPDENLIGMFDYFQQATHVKPKRITIDDLDFGVLNIHADPDLPNNRSLVKTAQGQLVARVNYREDHETVRSVELFDGFNNLYRVDNYDTRGFISLSQMYTPDNKVGTEVWQTPTGHVVLETFNRADAQGKVQKSGWRLTDADGTIRVFDTIEELTAHFFNLMNEKFWSVKQPNIFILDRSHLGDWGLLQLKKPAYTVMHLHNSHAGDAQEPMHSILNNNYEFAMNALDSYDAVVSATHKQTHDVEARFHPIAKLFTIPVGVVSQELLDGPRVPVKDRQYGKVVAFARIAWEKHLDDLVRAVGIVHKEVPEVSLDLYGYADASDNYRARRAVEKAIKEYDLDGVVTMKGYTTEIDKVENQAMMFGLTSRMEGFNLAVLEAISHGLISFSYDVNYGPNEIVEDGVNGNVVPFNDYKAMAAAMLKVLKDPKLAQKYSTGAYDSSERYSPANVWNAWQSLIDDANQIWPTKLAAAHMSAQEGVKQ</sequence>
<name>A0A7X2XVF3_9LACO</name>
<keyword evidence="2 4" id="KW-0808">Transferase</keyword>
<evidence type="ECO:0000259" key="3">
    <source>
        <dbReference type="Pfam" id="PF00534"/>
    </source>
</evidence>
<accession>A0A7X2XVF3</accession>
<reference evidence="4 5" key="1">
    <citation type="submission" date="2019-11" db="EMBL/GenBank/DDBJ databases">
        <title>Lactobacillus sp. nov. CRM56-3, isolated from fermented tea leaves.</title>
        <authorList>
            <person name="Phuengjayaem S."/>
            <person name="Tanasupawat S."/>
        </authorList>
    </citation>
    <scope>NUCLEOTIDE SEQUENCE [LARGE SCALE GENOMIC DNA]</scope>
    <source>
        <strain evidence="4 5">CRM56-3</strain>
    </source>
</reference>
<dbReference type="SUPFAM" id="SSF53756">
    <property type="entry name" value="UDP-Glycosyltransferase/glycogen phosphorylase"/>
    <property type="match status" value="1"/>
</dbReference>
<organism evidence="4 5">
    <name type="scientific">Secundilactobacillus folii</name>
    <dbReference type="NCBI Taxonomy" id="2678357"/>
    <lineage>
        <taxon>Bacteria</taxon>
        <taxon>Bacillati</taxon>
        <taxon>Bacillota</taxon>
        <taxon>Bacilli</taxon>
        <taxon>Lactobacillales</taxon>
        <taxon>Lactobacillaceae</taxon>
        <taxon>Secundilactobacillus</taxon>
    </lineage>
</organism>
<dbReference type="PANTHER" id="PTHR12526">
    <property type="entry name" value="GLYCOSYLTRANSFERASE"/>
    <property type="match status" value="1"/>
</dbReference>
<dbReference type="GO" id="GO:0016757">
    <property type="term" value="F:glycosyltransferase activity"/>
    <property type="evidence" value="ECO:0007669"/>
    <property type="project" value="UniProtKB-KW"/>
</dbReference>
<feature type="domain" description="Glycosyl transferase family 1" evidence="3">
    <location>
        <begin position="331"/>
        <end position="491"/>
    </location>
</feature>